<name>A0ABP5JXN4_9ACTN</name>
<gene>
    <name evidence="6" type="ORF">GCM10009727_10080</name>
</gene>
<comment type="subcellular location">
    <subcellularLocation>
        <location evidence="1">Membrane</location>
        <topology evidence="1">Multi-pass membrane protein</topology>
    </subcellularLocation>
</comment>
<evidence type="ECO:0000256" key="2">
    <source>
        <dbReference type="ARBA" id="ARBA00022692"/>
    </source>
</evidence>
<dbReference type="CDD" id="cd09319">
    <property type="entry name" value="TDT_like_1"/>
    <property type="match status" value="1"/>
</dbReference>
<dbReference type="EMBL" id="BAAAMR010000005">
    <property type="protein sequence ID" value="GAA2123450.1"/>
    <property type="molecule type" value="Genomic_DNA"/>
</dbReference>
<keyword evidence="2 5" id="KW-0812">Transmembrane</keyword>
<organism evidence="6 7">
    <name type="scientific">Actinomadura napierensis</name>
    <dbReference type="NCBI Taxonomy" id="267854"/>
    <lineage>
        <taxon>Bacteria</taxon>
        <taxon>Bacillati</taxon>
        <taxon>Actinomycetota</taxon>
        <taxon>Actinomycetes</taxon>
        <taxon>Streptosporangiales</taxon>
        <taxon>Thermomonosporaceae</taxon>
        <taxon>Actinomadura</taxon>
    </lineage>
</organism>
<evidence type="ECO:0000313" key="6">
    <source>
        <dbReference type="EMBL" id="GAA2123450.1"/>
    </source>
</evidence>
<feature type="transmembrane region" description="Helical" evidence="5">
    <location>
        <begin position="38"/>
        <end position="58"/>
    </location>
</feature>
<feature type="transmembrane region" description="Helical" evidence="5">
    <location>
        <begin position="70"/>
        <end position="91"/>
    </location>
</feature>
<comment type="caution">
    <text evidence="6">The sequence shown here is derived from an EMBL/GenBank/DDBJ whole genome shotgun (WGS) entry which is preliminary data.</text>
</comment>
<keyword evidence="3 5" id="KW-1133">Transmembrane helix</keyword>
<dbReference type="Proteomes" id="UP001501020">
    <property type="component" value="Unassembled WGS sequence"/>
</dbReference>
<dbReference type="InterPro" id="IPR038665">
    <property type="entry name" value="Voltage-dep_anion_channel_sf"/>
</dbReference>
<evidence type="ECO:0000256" key="1">
    <source>
        <dbReference type="ARBA" id="ARBA00004141"/>
    </source>
</evidence>
<keyword evidence="7" id="KW-1185">Reference proteome</keyword>
<accession>A0ABP5JXN4</accession>
<evidence type="ECO:0000256" key="3">
    <source>
        <dbReference type="ARBA" id="ARBA00022989"/>
    </source>
</evidence>
<feature type="transmembrane region" description="Helical" evidence="5">
    <location>
        <begin position="12"/>
        <end position="32"/>
    </location>
</feature>
<sequence length="309" mass="32792">MSGGESARGPQPWGAMVMATGIVSVALDLAGFTGATRVLLAVTAVLWVVMAVSFGLRLRGGRDRRRREESSPVTLTMVAGTGVFGVGLLLFKREVAAEALLALMVVVWAVLLPQVVRHLKRRLPGSAYLVAVSTQSLVVLSSTLSKQLSVRWLLWPAGALLALGLVLYVFVLSRFDFGQLLDGAGDHWVLAGALSISALACAKLALAAGPPAPRPLEWLMLTILSVAFTWYVLLLCAEIRRPRPGYDGRRWSTVFPLGMTAAAAMTAGTVAGLHWLNVLGRVLLWPALAVWAVVAVGAVRHAAASRTSA</sequence>
<dbReference type="InterPro" id="IPR004695">
    <property type="entry name" value="SLAC1/Mae1/Ssu1/TehA"/>
</dbReference>
<dbReference type="Pfam" id="PF03595">
    <property type="entry name" value="SLAC1"/>
    <property type="match status" value="1"/>
</dbReference>
<keyword evidence="4 5" id="KW-0472">Membrane</keyword>
<evidence type="ECO:0000256" key="5">
    <source>
        <dbReference type="SAM" id="Phobius"/>
    </source>
</evidence>
<protein>
    <submittedName>
        <fullName evidence="6">Tellurite resistance/C4-dicarboxylate transporter family protein</fullName>
    </submittedName>
</protein>
<proteinExistence type="predicted"/>
<feature type="transmembrane region" description="Helical" evidence="5">
    <location>
        <begin position="97"/>
        <end position="116"/>
    </location>
</feature>
<feature type="transmembrane region" description="Helical" evidence="5">
    <location>
        <begin position="152"/>
        <end position="175"/>
    </location>
</feature>
<evidence type="ECO:0000256" key="4">
    <source>
        <dbReference type="ARBA" id="ARBA00023136"/>
    </source>
</evidence>
<reference evidence="7" key="1">
    <citation type="journal article" date="2019" name="Int. J. Syst. Evol. Microbiol.">
        <title>The Global Catalogue of Microorganisms (GCM) 10K type strain sequencing project: providing services to taxonomists for standard genome sequencing and annotation.</title>
        <authorList>
            <consortium name="The Broad Institute Genomics Platform"/>
            <consortium name="The Broad Institute Genome Sequencing Center for Infectious Disease"/>
            <person name="Wu L."/>
            <person name="Ma J."/>
        </authorList>
    </citation>
    <scope>NUCLEOTIDE SEQUENCE [LARGE SCALE GENOMIC DNA]</scope>
    <source>
        <strain evidence="7">JCM 13850</strain>
    </source>
</reference>
<feature type="transmembrane region" description="Helical" evidence="5">
    <location>
        <begin position="187"/>
        <end position="206"/>
    </location>
</feature>
<dbReference type="RefSeq" id="WP_344261945.1">
    <property type="nucleotide sequence ID" value="NZ_BAAAMR010000005.1"/>
</dbReference>
<dbReference type="Gene3D" id="1.50.10.150">
    <property type="entry name" value="Voltage-dependent anion channel"/>
    <property type="match status" value="1"/>
</dbReference>
<feature type="transmembrane region" description="Helical" evidence="5">
    <location>
        <begin position="251"/>
        <end position="276"/>
    </location>
</feature>
<feature type="transmembrane region" description="Helical" evidence="5">
    <location>
        <begin position="282"/>
        <end position="303"/>
    </location>
</feature>
<evidence type="ECO:0000313" key="7">
    <source>
        <dbReference type="Proteomes" id="UP001501020"/>
    </source>
</evidence>
<feature type="transmembrane region" description="Helical" evidence="5">
    <location>
        <begin position="218"/>
        <end position="239"/>
    </location>
</feature>